<sequence>MNNGPITIPTDDYRRVIALARALFTADVDALAALQPTEPGQAHSMMLAAVSVIAALAADERLGGADAELDRLLTNSFGLDAQDGTP</sequence>
<dbReference type="Proteomes" id="UP001500200">
    <property type="component" value="Unassembled WGS sequence"/>
</dbReference>
<name>A0ABP9SUN7_9MICC</name>
<protein>
    <submittedName>
        <fullName evidence="1">Uncharacterized protein</fullName>
    </submittedName>
</protein>
<evidence type="ECO:0000313" key="2">
    <source>
        <dbReference type="Proteomes" id="UP001500200"/>
    </source>
</evidence>
<evidence type="ECO:0000313" key="1">
    <source>
        <dbReference type="EMBL" id="GAA5201406.1"/>
    </source>
</evidence>
<keyword evidence="2" id="KW-1185">Reference proteome</keyword>
<organism evidence="1 2">
    <name type="scientific">Arthrobacter gyeryongensis</name>
    <dbReference type="NCBI Taxonomy" id="1650592"/>
    <lineage>
        <taxon>Bacteria</taxon>
        <taxon>Bacillati</taxon>
        <taxon>Actinomycetota</taxon>
        <taxon>Actinomycetes</taxon>
        <taxon>Micrococcales</taxon>
        <taxon>Micrococcaceae</taxon>
        <taxon>Arthrobacter</taxon>
    </lineage>
</organism>
<proteinExistence type="predicted"/>
<dbReference type="RefSeq" id="WP_345453039.1">
    <property type="nucleotide sequence ID" value="NZ_BAABKK010000035.1"/>
</dbReference>
<comment type="caution">
    <text evidence="1">The sequence shown here is derived from an EMBL/GenBank/DDBJ whole genome shotgun (WGS) entry which is preliminary data.</text>
</comment>
<gene>
    <name evidence="1" type="ORF">GCM10023346_45740</name>
</gene>
<reference evidence="2" key="1">
    <citation type="journal article" date="2019" name="Int. J. Syst. Evol. Microbiol.">
        <title>The Global Catalogue of Microorganisms (GCM) 10K type strain sequencing project: providing services to taxonomists for standard genome sequencing and annotation.</title>
        <authorList>
            <consortium name="The Broad Institute Genomics Platform"/>
            <consortium name="The Broad Institute Genome Sequencing Center for Infectious Disease"/>
            <person name="Wu L."/>
            <person name="Ma J."/>
        </authorList>
    </citation>
    <scope>NUCLEOTIDE SEQUENCE [LARGE SCALE GENOMIC DNA]</scope>
    <source>
        <strain evidence="2">JCM 18514</strain>
    </source>
</reference>
<accession>A0ABP9SUN7</accession>
<dbReference type="EMBL" id="BAABKK010000035">
    <property type="protein sequence ID" value="GAA5201406.1"/>
    <property type="molecule type" value="Genomic_DNA"/>
</dbReference>